<sequence length="132" mass="14371">MSESNFKSTMEALFHGMDNVISSKTVVGEAIHIKDTIILPLVDVSFSVGAGSFTAEKNEKGAGGLGGKMTPCAVLVIQNGTTRLVNIKNQDTITKILDMVPDLVDRFRTKEETKVTEEDVNEILDEGKKQDE</sequence>
<dbReference type="RefSeq" id="WP_024732357.1">
    <property type="nucleotide sequence ID" value="NZ_BAABYU010000001.1"/>
</dbReference>
<dbReference type="PANTHER" id="PTHR39162">
    <property type="entry name" value="GLL3345 PROTEIN"/>
    <property type="match status" value="1"/>
</dbReference>
<protein>
    <submittedName>
        <fullName evidence="1">Sporulation protein</fullName>
    </submittedName>
</protein>
<organism evidence="1 2">
    <name type="scientific">Sellimonas intestinalis</name>
    <dbReference type="NCBI Taxonomy" id="1653434"/>
    <lineage>
        <taxon>Bacteria</taxon>
        <taxon>Bacillati</taxon>
        <taxon>Bacillota</taxon>
        <taxon>Clostridia</taxon>
        <taxon>Lachnospirales</taxon>
        <taxon>Lachnospiraceae</taxon>
        <taxon>Sellimonas</taxon>
    </lineage>
</organism>
<name>A0A3E3K6K8_9FIRM</name>
<keyword evidence="2" id="KW-1185">Reference proteome</keyword>
<dbReference type="AlphaFoldDB" id="A0A3E3K6K8"/>
<dbReference type="EMBL" id="QVLX01000001">
    <property type="protein sequence ID" value="RGE90225.1"/>
    <property type="molecule type" value="Genomic_DNA"/>
</dbReference>
<dbReference type="Proteomes" id="UP000261080">
    <property type="component" value="Unassembled WGS sequence"/>
</dbReference>
<comment type="caution">
    <text evidence="1">The sequence shown here is derived from an EMBL/GenBank/DDBJ whole genome shotgun (WGS) entry which is preliminary data.</text>
</comment>
<dbReference type="PIRSF" id="PIRSF021377">
    <property type="entry name" value="YtfJ"/>
    <property type="match status" value="1"/>
</dbReference>
<reference evidence="1 2" key="1">
    <citation type="submission" date="2018-08" db="EMBL/GenBank/DDBJ databases">
        <title>A genome reference for cultivated species of the human gut microbiota.</title>
        <authorList>
            <person name="Zou Y."/>
            <person name="Xue W."/>
            <person name="Luo G."/>
        </authorList>
    </citation>
    <scope>NUCLEOTIDE SEQUENCE [LARGE SCALE GENOMIC DNA]</scope>
    <source>
        <strain evidence="1 2">AF37-2AT</strain>
    </source>
</reference>
<gene>
    <name evidence="1" type="ORF">DW016_02990</name>
</gene>
<dbReference type="GeneID" id="97192455"/>
<dbReference type="Pfam" id="PF09579">
    <property type="entry name" value="Spore_YtfJ"/>
    <property type="match status" value="1"/>
</dbReference>
<dbReference type="PANTHER" id="PTHR39162:SF1">
    <property type="entry name" value="SPORULATION PROTEIN YTFJ"/>
    <property type="match status" value="1"/>
</dbReference>
<dbReference type="InterPro" id="IPR014229">
    <property type="entry name" value="Spore_YtfJ"/>
</dbReference>
<evidence type="ECO:0000313" key="1">
    <source>
        <dbReference type="EMBL" id="RGE90225.1"/>
    </source>
</evidence>
<dbReference type="OrthoDB" id="1711150at2"/>
<proteinExistence type="predicted"/>
<accession>A0A3E3K6K8</accession>
<evidence type="ECO:0000313" key="2">
    <source>
        <dbReference type="Proteomes" id="UP000261080"/>
    </source>
</evidence>